<dbReference type="EMBL" id="RCZH01000001">
    <property type="protein sequence ID" value="TPG45108.1"/>
    <property type="molecule type" value="Genomic_DNA"/>
</dbReference>
<protein>
    <submittedName>
        <fullName evidence="3">DUF1311 domain-containing protein</fullName>
    </submittedName>
</protein>
<feature type="chain" id="PRO_5021397360" evidence="1">
    <location>
        <begin position="20"/>
        <end position="134"/>
    </location>
</feature>
<dbReference type="InterPro" id="IPR009739">
    <property type="entry name" value="LprI-like_N"/>
</dbReference>
<evidence type="ECO:0000313" key="3">
    <source>
        <dbReference type="EMBL" id="TPG45108.1"/>
    </source>
</evidence>
<sequence length="134" mass="15819">MIQKSILLFFILFSFHSNAQTLKTVTKLETTHQKCLDTGIGMRNCSLKYLNQSDSLLNVAYKNLRLKLSSEEKAELKKEQLIWLKKRDQYFKKAYSDTKKKGYFEEGSLDFEMVVFDLQADYVFDRVKELIKKI</sequence>
<gene>
    <name evidence="3" type="ORF">EAH81_00455</name>
</gene>
<evidence type="ECO:0000313" key="4">
    <source>
        <dbReference type="Proteomes" id="UP000319700"/>
    </source>
</evidence>
<reference evidence="3 4" key="1">
    <citation type="journal article" date="2019" name="Environ. Microbiol.">
        <title>Species interactions and distinct microbial communities in high Arctic permafrost affected cryosols are associated with the CH4 and CO2 gas fluxes.</title>
        <authorList>
            <person name="Altshuler I."/>
            <person name="Hamel J."/>
            <person name="Turney S."/>
            <person name="Magnuson E."/>
            <person name="Levesque R."/>
            <person name="Greer C."/>
            <person name="Whyte L.G."/>
        </authorList>
    </citation>
    <scope>NUCLEOTIDE SEQUENCE [LARGE SCALE GENOMIC DNA]</scope>
    <source>
        <strain evidence="3 4">42</strain>
    </source>
</reference>
<evidence type="ECO:0000256" key="1">
    <source>
        <dbReference type="SAM" id="SignalP"/>
    </source>
</evidence>
<evidence type="ECO:0000259" key="2">
    <source>
        <dbReference type="Pfam" id="PF07007"/>
    </source>
</evidence>
<dbReference type="Gene3D" id="1.20.1270.180">
    <property type="match status" value="1"/>
</dbReference>
<dbReference type="AlphaFoldDB" id="A0A502F4N8"/>
<keyword evidence="1" id="KW-0732">Signal</keyword>
<dbReference type="RefSeq" id="WP_140502263.1">
    <property type="nucleotide sequence ID" value="NZ_RCZH01000001.1"/>
</dbReference>
<proteinExistence type="predicted"/>
<keyword evidence="4" id="KW-1185">Reference proteome</keyword>
<dbReference type="Proteomes" id="UP000319700">
    <property type="component" value="Unassembled WGS sequence"/>
</dbReference>
<feature type="signal peptide" evidence="1">
    <location>
        <begin position="1"/>
        <end position="19"/>
    </location>
</feature>
<comment type="caution">
    <text evidence="3">The sequence shown here is derived from an EMBL/GenBank/DDBJ whole genome shotgun (WGS) entry which is preliminary data.</text>
</comment>
<name>A0A502F4N8_9FLAO</name>
<feature type="domain" description="Lysozyme inhibitor LprI-like N-terminal" evidence="2">
    <location>
        <begin position="38"/>
        <end position="130"/>
    </location>
</feature>
<dbReference type="Pfam" id="PF07007">
    <property type="entry name" value="LprI"/>
    <property type="match status" value="1"/>
</dbReference>
<organism evidence="3 4">
    <name type="scientific">Flavobacterium pectinovorum</name>
    <dbReference type="NCBI Taxonomy" id="29533"/>
    <lineage>
        <taxon>Bacteria</taxon>
        <taxon>Pseudomonadati</taxon>
        <taxon>Bacteroidota</taxon>
        <taxon>Flavobacteriia</taxon>
        <taxon>Flavobacteriales</taxon>
        <taxon>Flavobacteriaceae</taxon>
        <taxon>Flavobacterium</taxon>
    </lineage>
</organism>
<dbReference type="OrthoDB" id="670767at2"/>
<accession>A0A502F4N8</accession>